<evidence type="ECO:0000259" key="2">
    <source>
        <dbReference type="Pfam" id="PF03372"/>
    </source>
</evidence>
<dbReference type="RefSeq" id="WP_413272543.1">
    <property type="nucleotide sequence ID" value="NZ_JBHFNQ010000168.1"/>
</dbReference>
<comment type="caution">
    <text evidence="3">The sequence shown here is derived from an EMBL/GenBank/DDBJ whole genome shotgun (WGS) entry which is preliminary data.</text>
</comment>
<feature type="transmembrane region" description="Helical" evidence="1">
    <location>
        <begin position="7"/>
        <end position="25"/>
    </location>
</feature>
<gene>
    <name evidence="3" type="ORF">ACE1CC_21835</name>
</gene>
<keyword evidence="3" id="KW-0255">Endonuclease</keyword>
<evidence type="ECO:0000313" key="4">
    <source>
        <dbReference type="Proteomes" id="UP001576774"/>
    </source>
</evidence>
<keyword evidence="1" id="KW-0472">Membrane</keyword>
<evidence type="ECO:0000256" key="1">
    <source>
        <dbReference type="SAM" id="Phobius"/>
    </source>
</evidence>
<accession>A0ABV4X9Q6</accession>
<name>A0ABV4X9Q6_9CYAN</name>
<feature type="domain" description="Endonuclease/exonuclease/phosphatase" evidence="2">
    <location>
        <begin position="214"/>
        <end position="416"/>
    </location>
</feature>
<feature type="transmembrane region" description="Helical" evidence="1">
    <location>
        <begin position="119"/>
        <end position="142"/>
    </location>
</feature>
<dbReference type="Gene3D" id="3.60.10.10">
    <property type="entry name" value="Endonuclease/exonuclease/phosphatase"/>
    <property type="match status" value="1"/>
</dbReference>
<keyword evidence="3" id="KW-0378">Hydrolase</keyword>
<dbReference type="EMBL" id="JBHFNQ010000168">
    <property type="protein sequence ID" value="MFB2879505.1"/>
    <property type="molecule type" value="Genomic_DNA"/>
</dbReference>
<dbReference type="Pfam" id="PF03372">
    <property type="entry name" value="Exo_endo_phos"/>
    <property type="match status" value="1"/>
</dbReference>
<reference evidence="3 4" key="1">
    <citation type="submission" date="2024-09" db="EMBL/GenBank/DDBJ databases">
        <title>Floridaenema gen nov. (Aerosakkonemataceae, Aerosakkonematales ord. nov., Cyanobacteria) from benthic tropical and subtropical fresh waters, with the description of four new species.</title>
        <authorList>
            <person name="Moretto J.A."/>
            <person name="Berthold D.E."/>
            <person name="Lefler F.W."/>
            <person name="Huang I.-S."/>
            <person name="Laughinghouse H. IV."/>
        </authorList>
    </citation>
    <scope>NUCLEOTIDE SEQUENCE [LARGE SCALE GENOMIC DNA]</scope>
    <source>
        <strain evidence="3 4">BLCC-F46</strain>
    </source>
</reference>
<dbReference type="SUPFAM" id="SSF56219">
    <property type="entry name" value="DNase I-like"/>
    <property type="match status" value="1"/>
</dbReference>
<evidence type="ECO:0000313" key="3">
    <source>
        <dbReference type="EMBL" id="MFB2879505.1"/>
    </source>
</evidence>
<organism evidence="3 4">
    <name type="scientific">Floridaenema aerugineum BLCC-F46</name>
    <dbReference type="NCBI Taxonomy" id="3153654"/>
    <lineage>
        <taxon>Bacteria</taxon>
        <taxon>Bacillati</taxon>
        <taxon>Cyanobacteriota</taxon>
        <taxon>Cyanophyceae</taxon>
        <taxon>Oscillatoriophycideae</taxon>
        <taxon>Aerosakkonematales</taxon>
        <taxon>Aerosakkonemataceae</taxon>
        <taxon>Floridanema</taxon>
        <taxon>Floridanema aerugineum</taxon>
    </lineage>
</organism>
<keyword evidence="4" id="KW-1185">Reference proteome</keyword>
<proteinExistence type="predicted"/>
<feature type="transmembrane region" description="Helical" evidence="1">
    <location>
        <begin position="154"/>
        <end position="171"/>
    </location>
</feature>
<feature type="transmembrane region" description="Helical" evidence="1">
    <location>
        <begin position="178"/>
        <end position="197"/>
    </location>
</feature>
<dbReference type="InterPro" id="IPR036691">
    <property type="entry name" value="Endo/exonu/phosph_ase_sf"/>
</dbReference>
<keyword evidence="1" id="KW-0812">Transmembrane</keyword>
<keyword evidence="1" id="KW-1133">Transmembrane helix</keyword>
<dbReference type="InterPro" id="IPR005135">
    <property type="entry name" value="Endo/exonuclease/phosphatase"/>
</dbReference>
<dbReference type="Proteomes" id="UP001576774">
    <property type="component" value="Unassembled WGS sequence"/>
</dbReference>
<keyword evidence="3" id="KW-0540">Nuclease</keyword>
<sequence length="428" mass="48644">MEKVMINLITFGVPVLLLYTIKFLSHETDIYLTLAMIYNHFGGRGVIAISLLLGLISNIFSKAAIEHLLLKFCQKRSQFMPEQKLIEKIDRLPISTDLKIKFKWSFLHQDFSWRSNFKILIPWAFILAAISATLLTFTGYLGQLHYLLEMTSHFKLQYLVVGLCTLFFFLLTRRQKWAIVSLICLVINLGEIVPWYLPQGGNNSAIASQIRILQSNVLWNNKNYPQVISLVKEEKPDIAVFLEVSKIWMKELTALKDSFPYSFTNQDSTDMGTAIYSKIPLENPAIQNLGGGRKTLVTDLKVKGQIVTLVASHLSIPTSKASFYLRNKQLVELTDFVKEIKHPIVALGDWNITMWSPFYKRFVQKTALKNARYGFGILPSWPTTFPLLSIPIDQSLLSPEIKVVNIHTGRKVGSDHLPVIQDLAIPAS</sequence>
<feature type="transmembrane region" description="Helical" evidence="1">
    <location>
        <begin position="45"/>
        <end position="70"/>
    </location>
</feature>
<protein>
    <submittedName>
        <fullName evidence="3">Endonuclease/exonuclease/phosphatase family protein</fullName>
    </submittedName>
</protein>
<dbReference type="GO" id="GO:0004519">
    <property type="term" value="F:endonuclease activity"/>
    <property type="evidence" value="ECO:0007669"/>
    <property type="project" value="UniProtKB-KW"/>
</dbReference>